<dbReference type="AlphaFoldDB" id="A0A2Z3DHU8"/>
<name>A0A2Z3DHU8_ACTPL</name>
<dbReference type="Gene3D" id="1.25.40.10">
    <property type="entry name" value="Tetratricopeptide repeat domain"/>
    <property type="match status" value="1"/>
</dbReference>
<dbReference type="SUPFAM" id="SSF48452">
    <property type="entry name" value="TPR-like"/>
    <property type="match status" value="1"/>
</dbReference>
<dbReference type="InterPro" id="IPR011990">
    <property type="entry name" value="TPR-like_helical_dom_sf"/>
</dbReference>
<dbReference type="PANTHER" id="PTHR43404:SF1">
    <property type="entry name" value="MNN4P"/>
    <property type="match status" value="1"/>
</dbReference>
<gene>
    <name evidence="1" type="primary">cps2C</name>
</gene>
<reference evidence="1" key="1">
    <citation type="journal article" date="2018" name="Vet. Microbiol.">
        <title>Comparative sequence analysis of the capsular polysaccharide loci of Actinobacillus pleuropneumoniae serovars 1-18, and development of two multiplex PCRs for comprehensive capsule typing.</title>
        <authorList>
            <consortium name="BRaDP1T consortium"/>
            <person name="Bosse J.T."/>
            <person name="Li Y."/>
            <person name="Fernandez Crespo R."/>
            <person name="Lacouture S."/>
            <person name="Gottschalk M."/>
            <person name="Sarkozi R."/>
            <person name="Fodor L."/>
            <person name="Casas Amoribieta M."/>
            <person name="Angen O."/>
            <person name="Nedbalcova K."/>
            <person name="Holden M.T."/>
            <person name="Maskell D.J."/>
            <person name="Tucker A.W."/>
            <person name="Wren B.W."/>
            <person name="Rycroft A.N."/>
            <person name="Langford P.R."/>
        </authorList>
    </citation>
    <scope>NUCLEOTIDE SEQUENCE</scope>
    <source>
        <strain evidence="1">9712534</strain>
    </source>
</reference>
<sequence>MFQILQKHLPTLQRVLREGYSQHSLLAYWYGLSLLTALEQANHPQVRKLAEKMINKGINIGHYFLAQSYFLCGEYDLAEQAVKKIKNFVKIPEVVFLYADILVKCKRKEEAWQLLEQCALLNKRKKVWIYLANLVNTIADFQRLEQHIEKVRTTTPHLKFELLIHQRTNAALRAGLTETALALTELNPLPKQAKVKKKTTAYNDKLAAIALADLKKVLDHKKIPFFLISGTLLGCIREGKLLGHDKDIDIGVWDKYSYEELANCLSTSGYFYVVPTRTNHLVMLRHVNGIAIDVFIHYRESNDYWHAGVKIKWHNSPFNLVYTNFLGQQYLIPENYDLYLTENYGDWRTPKTQFDSAFDTPNMEVINEVEMQVYINIIRNKNEEGFL</sequence>
<organism evidence="1">
    <name type="scientific">Actinobacillus pleuropneumoniae</name>
    <name type="common">Haemophilus pleuropneumoniae</name>
    <dbReference type="NCBI Taxonomy" id="715"/>
    <lineage>
        <taxon>Bacteria</taxon>
        <taxon>Pseudomonadati</taxon>
        <taxon>Pseudomonadota</taxon>
        <taxon>Gammaproteobacteria</taxon>
        <taxon>Pasteurellales</taxon>
        <taxon>Pasteurellaceae</taxon>
        <taxon>Actinobacillus</taxon>
    </lineage>
</organism>
<dbReference type="EMBL" id="MG868952">
    <property type="protein sequence ID" value="AVY03775.1"/>
    <property type="molecule type" value="Genomic_DNA"/>
</dbReference>
<protein>
    <submittedName>
        <fullName evidence="1">Capsular polysaccharie biosynthesis protein Cps2C</fullName>
    </submittedName>
</protein>
<accession>A0A2Z3DHU8</accession>
<proteinExistence type="predicted"/>
<dbReference type="PANTHER" id="PTHR43404">
    <property type="entry name" value="LIPOPOLYSACCHARIDE CHOLINEPHOSPHOTRANSFERASE LICD"/>
    <property type="match status" value="1"/>
</dbReference>
<evidence type="ECO:0000313" key="1">
    <source>
        <dbReference type="EMBL" id="AVY03775.1"/>
    </source>
</evidence>
<dbReference type="InterPro" id="IPR052942">
    <property type="entry name" value="LPS_cholinephosphotransferase"/>
</dbReference>